<keyword evidence="3 6" id="KW-0698">rRNA processing</keyword>
<feature type="coiled-coil region" evidence="7">
    <location>
        <begin position="3"/>
        <end position="30"/>
    </location>
</feature>
<dbReference type="GO" id="GO:0003723">
    <property type="term" value="F:RNA binding"/>
    <property type="evidence" value="ECO:0007669"/>
    <property type="project" value="UniProtKB-UniRule"/>
</dbReference>
<evidence type="ECO:0000256" key="6">
    <source>
        <dbReference type="RuleBase" id="RU368003"/>
    </source>
</evidence>
<evidence type="ECO:0000313" key="10">
    <source>
        <dbReference type="Proteomes" id="UP000054383"/>
    </source>
</evidence>
<dbReference type="AlphaFoldDB" id="A0A0U1LJ00"/>
<comment type="subcellular location">
    <subcellularLocation>
        <location evidence="1 6">Nucleus</location>
    </subcellularLocation>
</comment>
<dbReference type="STRING" id="28573.A0A0U1LJ00"/>
<evidence type="ECO:0000256" key="1">
    <source>
        <dbReference type="ARBA" id="ARBA00004123"/>
    </source>
</evidence>
<protein>
    <recommendedName>
        <fullName evidence="6">Exosome complex protein</fullName>
    </recommendedName>
</protein>
<dbReference type="OMA" id="GADAQNH"/>
<evidence type="ECO:0000256" key="8">
    <source>
        <dbReference type="SAM" id="MobiDB-lite"/>
    </source>
</evidence>
<evidence type="ECO:0000256" key="7">
    <source>
        <dbReference type="SAM" id="Coils"/>
    </source>
</evidence>
<dbReference type="GO" id="GO:0000178">
    <property type="term" value="C:exosome (RNase complex)"/>
    <property type="evidence" value="ECO:0007669"/>
    <property type="project" value="TreeGrafter"/>
</dbReference>
<evidence type="ECO:0000256" key="4">
    <source>
        <dbReference type="ARBA" id="ARBA00022884"/>
    </source>
</evidence>
<name>A0A0U1LJ00_TALIS</name>
<dbReference type="InterPro" id="IPR011082">
    <property type="entry name" value="Exosome-assoc_fac/DNA_repair"/>
</dbReference>
<dbReference type="GO" id="GO:0003677">
    <property type="term" value="F:DNA binding"/>
    <property type="evidence" value="ECO:0007669"/>
    <property type="project" value="TreeGrafter"/>
</dbReference>
<feature type="region of interest" description="Disordered" evidence="8">
    <location>
        <begin position="135"/>
        <end position="285"/>
    </location>
</feature>
<dbReference type="InterPro" id="IPR007146">
    <property type="entry name" value="Sas10/Utp3/C1D"/>
</dbReference>
<comment type="similarity">
    <text evidence="2 6">Belongs to the C1D family.</text>
</comment>
<feature type="compositionally biased region" description="Basic residues" evidence="8">
    <location>
        <begin position="254"/>
        <end position="276"/>
    </location>
</feature>
<feature type="compositionally biased region" description="Polar residues" evidence="8">
    <location>
        <begin position="161"/>
        <end position="174"/>
    </location>
</feature>
<dbReference type="PANTHER" id="PTHR15341:SF3">
    <property type="entry name" value="NUCLEAR NUCLEIC ACID-BINDING PROTEIN C1D"/>
    <property type="match status" value="1"/>
</dbReference>
<proteinExistence type="inferred from homology"/>
<dbReference type="GO" id="GO:0000460">
    <property type="term" value="P:maturation of 5.8S rRNA"/>
    <property type="evidence" value="ECO:0007669"/>
    <property type="project" value="TreeGrafter"/>
</dbReference>
<evidence type="ECO:0000256" key="5">
    <source>
        <dbReference type="ARBA" id="ARBA00023242"/>
    </source>
</evidence>
<dbReference type="OrthoDB" id="1421013at2759"/>
<keyword evidence="10" id="KW-1185">Reference proteome</keyword>
<keyword evidence="5 6" id="KW-0539">Nucleus</keyword>
<comment type="function">
    <text evidence="6">Required for exosome-dependent processing of pre-rRNA and small nucleolar RNA (snRNA) precursors. Involved in processing of 35S pre-rRNA at the A0, A1 and A2 sites.</text>
</comment>
<gene>
    <name evidence="9" type="ORF">PISL3812_00305</name>
</gene>
<reference evidence="9 10" key="1">
    <citation type="submission" date="2015-04" db="EMBL/GenBank/DDBJ databases">
        <authorList>
            <person name="Syromyatnikov M.Y."/>
            <person name="Popov V.N."/>
        </authorList>
    </citation>
    <scope>NUCLEOTIDE SEQUENCE [LARGE SCALE GENOMIC DNA]</scope>
    <source>
        <strain evidence="9">WF-38-12</strain>
    </source>
</reference>
<dbReference type="Pfam" id="PF04000">
    <property type="entry name" value="Sas10_Utp3"/>
    <property type="match status" value="1"/>
</dbReference>
<keyword evidence="7" id="KW-0175">Coiled coil</keyword>
<feature type="compositionally biased region" description="Basic and acidic residues" evidence="8">
    <location>
        <begin position="194"/>
        <end position="208"/>
    </location>
</feature>
<evidence type="ECO:0000313" key="9">
    <source>
        <dbReference type="EMBL" id="CRG82958.1"/>
    </source>
</evidence>
<dbReference type="GO" id="GO:0010468">
    <property type="term" value="P:regulation of gene expression"/>
    <property type="evidence" value="ECO:0007669"/>
    <property type="project" value="TreeGrafter"/>
</dbReference>
<dbReference type="EMBL" id="CVMT01000001">
    <property type="protein sequence ID" value="CRG82958.1"/>
    <property type="molecule type" value="Genomic_DNA"/>
</dbReference>
<dbReference type="Proteomes" id="UP000054383">
    <property type="component" value="Unassembled WGS sequence"/>
</dbReference>
<dbReference type="GO" id="GO:0005730">
    <property type="term" value="C:nucleolus"/>
    <property type="evidence" value="ECO:0007669"/>
    <property type="project" value="TreeGrafter"/>
</dbReference>
<evidence type="ECO:0000256" key="3">
    <source>
        <dbReference type="ARBA" id="ARBA00022552"/>
    </source>
</evidence>
<evidence type="ECO:0000256" key="2">
    <source>
        <dbReference type="ARBA" id="ARBA00009154"/>
    </source>
</evidence>
<feature type="compositionally biased region" description="Acidic residues" evidence="8">
    <location>
        <begin position="182"/>
        <end position="193"/>
    </location>
</feature>
<accession>A0A0U1LJ00</accession>
<keyword evidence="4 6" id="KW-0694">RNA-binding</keyword>
<organism evidence="9 10">
    <name type="scientific">Talaromyces islandicus</name>
    <name type="common">Penicillium islandicum</name>
    <dbReference type="NCBI Taxonomy" id="28573"/>
    <lineage>
        <taxon>Eukaryota</taxon>
        <taxon>Fungi</taxon>
        <taxon>Dikarya</taxon>
        <taxon>Ascomycota</taxon>
        <taxon>Pezizomycotina</taxon>
        <taxon>Eurotiomycetes</taxon>
        <taxon>Eurotiomycetidae</taxon>
        <taxon>Eurotiales</taxon>
        <taxon>Trichocomaceae</taxon>
        <taxon>Talaromyces</taxon>
        <taxon>Talaromyces sect. Islandici</taxon>
    </lineage>
</organism>
<feature type="compositionally biased region" description="Basic and acidic residues" evidence="8">
    <location>
        <begin position="218"/>
        <end position="253"/>
    </location>
</feature>
<dbReference type="PANTHER" id="PTHR15341">
    <property type="entry name" value="SUN-COR STEROID HORMONE RECEPTOR CO-REPRESSOR"/>
    <property type="match status" value="1"/>
</dbReference>
<sequence length="285" mass="32135">MDVADLVPAVERLEDNIDDLEEALQKLLGSSLEETSRKLPLLDRAKLHVLVTYTLESLLISYLRLHGIDAKSHPVYTELTRLKQYFTKIEDLEKGPEKRTMSLDKGAAKRFISHGLSGNDKYDIARAEKQAKEKARAQLKAALMAKKKESKPESPAPAAVSQESNDTPQPTSGPESGSESDSSLDSESEDETEEVSKDDAAKEFKDSTEYIELPTSEEPTRRETAKAKSKTKRQELGLDKKAAKRDKGEENQIKNKKKRDVRKERRLKKNAMKREKRAKEKAKAK</sequence>